<dbReference type="PANTHER" id="PTHR43800">
    <property type="entry name" value="PEPTIDYL-LYSINE N-ACETYLTRANSFERASE YJAB"/>
    <property type="match status" value="1"/>
</dbReference>
<dbReference type="GO" id="GO:0016747">
    <property type="term" value="F:acyltransferase activity, transferring groups other than amino-acyl groups"/>
    <property type="evidence" value="ECO:0007669"/>
    <property type="project" value="InterPro"/>
</dbReference>
<accession>Q0C3R7</accession>
<keyword evidence="5" id="KW-1185">Reference proteome</keyword>
<keyword evidence="2" id="KW-0012">Acyltransferase</keyword>
<dbReference type="InterPro" id="IPR016181">
    <property type="entry name" value="Acyl_CoA_acyltransferase"/>
</dbReference>
<keyword evidence="1 4" id="KW-0808">Transferase</keyword>
<dbReference type="KEGG" id="hne:HNE_0899"/>
<dbReference type="EMBL" id="CP000158">
    <property type="protein sequence ID" value="ABI77388.1"/>
    <property type="molecule type" value="Genomic_DNA"/>
</dbReference>
<evidence type="ECO:0000313" key="4">
    <source>
        <dbReference type="EMBL" id="ABI77388.1"/>
    </source>
</evidence>
<gene>
    <name evidence="4" type="ordered locus">HNE_0899</name>
</gene>
<evidence type="ECO:0000313" key="5">
    <source>
        <dbReference type="Proteomes" id="UP000001959"/>
    </source>
</evidence>
<dbReference type="CDD" id="cd04301">
    <property type="entry name" value="NAT_SF"/>
    <property type="match status" value="1"/>
</dbReference>
<dbReference type="Pfam" id="PF00583">
    <property type="entry name" value="Acetyltransf_1"/>
    <property type="match status" value="1"/>
</dbReference>
<sequence length="201" mass="22212">MAGLPDWLKSLGRLSFEAYTMSIRRPPAGYVITGAATEEIPALIAIDLAASQLFAGTGLLSEAQLVDHVPETVFRAAIPTGHLHVARDRKGVPVGFVLTSERGGVLYLDQISVDPGQGRMGLGGALIARVMAEAKDRGLKRVVLSTFRDLPWNGPFYKKHGFRELPRKKMEKWMIEIEAAQDENGLDVRQRCFMARRLGWL</sequence>
<proteinExistence type="predicted"/>
<dbReference type="STRING" id="228405.HNE_0899"/>
<reference evidence="4 5" key="1">
    <citation type="journal article" date="2006" name="J. Bacteriol.">
        <title>Comparative genomic evidence for a close relationship between the dimorphic prosthecate bacteria Hyphomonas neptunium and Caulobacter crescentus.</title>
        <authorList>
            <person name="Badger J.H."/>
            <person name="Hoover T.R."/>
            <person name="Brun Y.V."/>
            <person name="Weiner R.M."/>
            <person name="Laub M.T."/>
            <person name="Alexandre G."/>
            <person name="Mrazek J."/>
            <person name="Ren Q."/>
            <person name="Paulsen I.T."/>
            <person name="Nelson K.E."/>
            <person name="Khouri H.M."/>
            <person name="Radune D."/>
            <person name="Sosa J."/>
            <person name="Dodson R.J."/>
            <person name="Sullivan S.A."/>
            <person name="Rosovitz M.J."/>
            <person name="Madupu R."/>
            <person name="Brinkac L.M."/>
            <person name="Durkin A.S."/>
            <person name="Daugherty S.C."/>
            <person name="Kothari S.P."/>
            <person name="Giglio M.G."/>
            <person name="Zhou L."/>
            <person name="Haft D.H."/>
            <person name="Selengut J.D."/>
            <person name="Davidsen T.M."/>
            <person name="Yang Q."/>
            <person name="Zafar N."/>
            <person name="Ward N.L."/>
        </authorList>
    </citation>
    <scope>NUCLEOTIDE SEQUENCE [LARGE SCALE GENOMIC DNA]</scope>
    <source>
        <strain evidence="4 5">ATCC 15444</strain>
    </source>
</reference>
<dbReference type="PROSITE" id="PS51186">
    <property type="entry name" value="GNAT"/>
    <property type="match status" value="1"/>
</dbReference>
<evidence type="ECO:0000256" key="2">
    <source>
        <dbReference type="ARBA" id="ARBA00023315"/>
    </source>
</evidence>
<evidence type="ECO:0000256" key="1">
    <source>
        <dbReference type="ARBA" id="ARBA00022679"/>
    </source>
</evidence>
<dbReference type="HOGENOM" id="CLU_096760_0_0_5"/>
<dbReference type="PANTHER" id="PTHR43800:SF1">
    <property type="entry name" value="PEPTIDYL-LYSINE N-ACETYLTRANSFERASE YJAB"/>
    <property type="match status" value="1"/>
</dbReference>
<name>Q0C3R7_HYPNA</name>
<feature type="domain" description="N-acetyltransferase" evidence="3">
    <location>
        <begin position="30"/>
        <end position="182"/>
    </location>
</feature>
<dbReference type="SUPFAM" id="SSF55729">
    <property type="entry name" value="Acyl-CoA N-acyltransferases (Nat)"/>
    <property type="match status" value="1"/>
</dbReference>
<dbReference type="Gene3D" id="3.40.630.30">
    <property type="match status" value="1"/>
</dbReference>
<dbReference type="InterPro" id="IPR000182">
    <property type="entry name" value="GNAT_dom"/>
</dbReference>
<protein>
    <submittedName>
        <fullName evidence="4">Acetyltransferase, GNAT family</fullName>
    </submittedName>
</protein>
<organism evidence="4 5">
    <name type="scientific">Hyphomonas neptunium (strain ATCC 15444)</name>
    <dbReference type="NCBI Taxonomy" id="228405"/>
    <lineage>
        <taxon>Bacteria</taxon>
        <taxon>Pseudomonadati</taxon>
        <taxon>Pseudomonadota</taxon>
        <taxon>Alphaproteobacteria</taxon>
        <taxon>Hyphomonadales</taxon>
        <taxon>Hyphomonadaceae</taxon>
        <taxon>Hyphomonas</taxon>
    </lineage>
</organism>
<dbReference type="AlphaFoldDB" id="Q0C3R7"/>
<dbReference type="Proteomes" id="UP000001959">
    <property type="component" value="Chromosome"/>
</dbReference>
<dbReference type="eggNOG" id="COG0456">
    <property type="taxonomic scope" value="Bacteria"/>
</dbReference>
<evidence type="ECO:0000259" key="3">
    <source>
        <dbReference type="PROSITE" id="PS51186"/>
    </source>
</evidence>